<dbReference type="Proteomes" id="UP000663823">
    <property type="component" value="Unassembled WGS sequence"/>
</dbReference>
<dbReference type="GO" id="GO:0006689">
    <property type="term" value="P:ganglioside catabolic process"/>
    <property type="evidence" value="ECO:0007669"/>
    <property type="project" value="TreeGrafter"/>
</dbReference>
<reference evidence="4" key="1">
    <citation type="submission" date="2021-02" db="EMBL/GenBank/DDBJ databases">
        <authorList>
            <person name="Nowell W R."/>
        </authorList>
    </citation>
    <scope>NUCLEOTIDE SEQUENCE</scope>
</reference>
<feature type="signal peptide" evidence="2">
    <location>
        <begin position="1"/>
        <end position="16"/>
    </location>
</feature>
<dbReference type="Pfam" id="PF13088">
    <property type="entry name" value="BNR_2"/>
    <property type="match status" value="1"/>
</dbReference>
<dbReference type="GO" id="GO:0016020">
    <property type="term" value="C:membrane"/>
    <property type="evidence" value="ECO:0007669"/>
    <property type="project" value="TreeGrafter"/>
</dbReference>
<dbReference type="EMBL" id="CAJNOO010002256">
    <property type="protein sequence ID" value="CAF1250561.1"/>
    <property type="molecule type" value="Genomic_DNA"/>
</dbReference>
<dbReference type="PANTHER" id="PTHR10628:SF30">
    <property type="entry name" value="EXO-ALPHA-SIALIDASE"/>
    <property type="match status" value="1"/>
</dbReference>
<organism evidence="4 6">
    <name type="scientific">Rotaria sordida</name>
    <dbReference type="NCBI Taxonomy" id="392033"/>
    <lineage>
        <taxon>Eukaryota</taxon>
        <taxon>Metazoa</taxon>
        <taxon>Spiralia</taxon>
        <taxon>Gnathifera</taxon>
        <taxon>Rotifera</taxon>
        <taxon>Eurotatoria</taxon>
        <taxon>Bdelloidea</taxon>
        <taxon>Philodinida</taxon>
        <taxon>Philodinidae</taxon>
        <taxon>Rotaria</taxon>
    </lineage>
</organism>
<dbReference type="EMBL" id="CAJOAX010000694">
    <property type="protein sequence ID" value="CAF3636662.1"/>
    <property type="molecule type" value="Genomic_DNA"/>
</dbReference>
<dbReference type="GO" id="GO:0005737">
    <property type="term" value="C:cytoplasm"/>
    <property type="evidence" value="ECO:0007669"/>
    <property type="project" value="TreeGrafter"/>
</dbReference>
<dbReference type="Proteomes" id="UP000663882">
    <property type="component" value="Unassembled WGS sequence"/>
</dbReference>
<accession>A0A815A6A3</accession>
<feature type="chain" id="PRO_5035604261" description="Sialidase domain-containing protein" evidence="2">
    <location>
        <begin position="17"/>
        <end position="355"/>
    </location>
</feature>
<feature type="domain" description="Sialidase" evidence="3">
    <location>
        <begin position="47"/>
        <end position="327"/>
    </location>
</feature>
<comment type="caution">
    <text evidence="4">The sequence shown here is derived from an EMBL/GenBank/DDBJ whole genome shotgun (WGS) entry which is preliminary data.</text>
</comment>
<proteinExistence type="inferred from homology"/>
<dbReference type="GO" id="GO:0009313">
    <property type="term" value="P:oligosaccharide catabolic process"/>
    <property type="evidence" value="ECO:0007669"/>
    <property type="project" value="TreeGrafter"/>
</dbReference>
<protein>
    <recommendedName>
        <fullName evidence="3">Sialidase domain-containing protein</fullName>
    </recommendedName>
</protein>
<evidence type="ECO:0000313" key="4">
    <source>
        <dbReference type="EMBL" id="CAF1250561.1"/>
    </source>
</evidence>
<evidence type="ECO:0000313" key="5">
    <source>
        <dbReference type="EMBL" id="CAF3636662.1"/>
    </source>
</evidence>
<keyword evidence="2" id="KW-0732">Signal</keyword>
<gene>
    <name evidence="5" type="ORF">OTI717_LOCUS8597</name>
    <name evidence="4" type="ORF">RFH988_LOCUS27147</name>
</gene>
<dbReference type="GO" id="GO:0004308">
    <property type="term" value="F:exo-alpha-sialidase activity"/>
    <property type="evidence" value="ECO:0007669"/>
    <property type="project" value="InterPro"/>
</dbReference>
<sequence length="355" mass="39674">MLSSILLILFISIVPSFENDTVVFKKGEGGYFCFRIPAILTTAKGTLIAFSEARIFSCADETQINIAYKRSFDNGKTWSDLKIACRGNDTNDGYTRAGNPTPVQLKYNQRILLPFCKNNIIPMQTYSDDDGLTFSPPQVIHNITKPDWKWLALGPPGGLLLQSNRIIIPGDFSTNDSHLSSSFIMYNDFNDQVDKWVLGGNFSLENYHPNECQAVELLPIANSIFINARSDSTVRIGAYSDDGGITFNKAIALNTLIQPLHGCEGSTIYHQNTRQIFYSGVTDTSIRHNLSLHISNDNGENWRFVKTIWPGPSAYSSLTILNDQSVGILYEAGTTNPYETLTFTIIYNQTEMKFI</sequence>
<comment type="similarity">
    <text evidence="1">Belongs to the glycosyl hydrolase 33 family.</text>
</comment>
<dbReference type="InterPro" id="IPR036278">
    <property type="entry name" value="Sialidase_sf"/>
</dbReference>
<evidence type="ECO:0000313" key="6">
    <source>
        <dbReference type="Proteomes" id="UP000663882"/>
    </source>
</evidence>
<dbReference type="Gene3D" id="2.120.10.10">
    <property type="match status" value="1"/>
</dbReference>
<name>A0A815A6A3_9BILA</name>
<evidence type="ECO:0000259" key="3">
    <source>
        <dbReference type="Pfam" id="PF13088"/>
    </source>
</evidence>
<dbReference type="CDD" id="cd15482">
    <property type="entry name" value="Sialidase_non-viral"/>
    <property type="match status" value="1"/>
</dbReference>
<evidence type="ECO:0000256" key="2">
    <source>
        <dbReference type="SAM" id="SignalP"/>
    </source>
</evidence>
<dbReference type="PANTHER" id="PTHR10628">
    <property type="entry name" value="SIALIDASE"/>
    <property type="match status" value="1"/>
</dbReference>
<dbReference type="AlphaFoldDB" id="A0A815A6A3"/>
<dbReference type="SUPFAM" id="SSF50939">
    <property type="entry name" value="Sialidases"/>
    <property type="match status" value="1"/>
</dbReference>
<dbReference type="OrthoDB" id="2739686at2759"/>
<evidence type="ECO:0000256" key="1">
    <source>
        <dbReference type="ARBA" id="ARBA00009348"/>
    </source>
</evidence>
<dbReference type="InterPro" id="IPR026856">
    <property type="entry name" value="Sialidase_fam"/>
</dbReference>
<dbReference type="InterPro" id="IPR011040">
    <property type="entry name" value="Sialidase"/>
</dbReference>